<dbReference type="AlphaFoldDB" id="A0AAD8ED76"/>
<dbReference type="InterPro" id="IPR036186">
    <property type="entry name" value="Serpin_sf"/>
</dbReference>
<protein>
    <recommendedName>
        <fullName evidence="4">Serpin domain-containing protein</fullName>
    </recommendedName>
</protein>
<dbReference type="PROSITE" id="PS00284">
    <property type="entry name" value="SERPIN"/>
    <property type="match status" value="1"/>
</dbReference>
<dbReference type="PANTHER" id="PTHR11461">
    <property type="entry name" value="SERINE PROTEASE INHIBITOR, SERPIN"/>
    <property type="match status" value="1"/>
</dbReference>
<dbReference type="InterPro" id="IPR023796">
    <property type="entry name" value="Serpin_dom"/>
</dbReference>
<keyword evidence="3" id="KW-0722">Serine protease inhibitor</keyword>
<dbReference type="InterPro" id="IPR042185">
    <property type="entry name" value="Serpin_sf_2"/>
</dbReference>
<organism evidence="5 6">
    <name type="scientific">Diploptera punctata</name>
    <name type="common">Pacific beetle cockroach</name>
    <dbReference type="NCBI Taxonomy" id="6984"/>
    <lineage>
        <taxon>Eukaryota</taxon>
        <taxon>Metazoa</taxon>
        <taxon>Ecdysozoa</taxon>
        <taxon>Arthropoda</taxon>
        <taxon>Hexapoda</taxon>
        <taxon>Insecta</taxon>
        <taxon>Pterygota</taxon>
        <taxon>Neoptera</taxon>
        <taxon>Polyneoptera</taxon>
        <taxon>Dictyoptera</taxon>
        <taxon>Blattodea</taxon>
        <taxon>Blaberoidea</taxon>
        <taxon>Blaberidae</taxon>
        <taxon>Diplopterinae</taxon>
        <taxon>Diploptera</taxon>
    </lineage>
</organism>
<evidence type="ECO:0000313" key="5">
    <source>
        <dbReference type="EMBL" id="KAJ9585988.1"/>
    </source>
</evidence>
<evidence type="ECO:0000259" key="4">
    <source>
        <dbReference type="Pfam" id="PF00079"/>
    </source>
</evidence>
<dbReference type="Gene3D" id="3.30.497.10">
    <property type="entry name" value="Antithrombin, subunit I, domain 2"/>
    <property type="match status" value="1"/>
</dbReference>
<evidence type="ECO:0000256" key="2">
    <source>
        <dbReference type="ARBA" id="ARBA00022690"/>
    </source>
</evidence>
<keyword evidence="6" id="KW-1185">Reference proteome</keyword>
<dbReference type="Pfam" id="PF00079">
    <property type="entry name" value="Serpin"/>
    <property type="match status" value="1"/>
</dbReference>
<evidence type="ECO:0000256" key="1">
    <source>
        <dbReference type="ARBA" id="ARBA00009500"/>
    </source>
</evidence>
<evidence type="ECO:0000256" key="3">
    <source>
        <dbReference type="ARBA" id="ARBA00022900"/>
    </source>
</evidence>
<dbReference type="GO" id="GO:0005615">
    <property type="term" value="C:extracellular space"/>
    <property type="evidence" value="ECO:0007669"/>
    <property type="project" value="InterPro"/>
</dbReference>
<gene>
    <name evidence="5" type="ORF">L9F63_020365</name>
</gene>
<evidence type="ECO:0000313" key="6">
    <source>
        <dbReference type="Proteomes" id="UP001233999"/>
    </source>
</evidence>
<dbReference type="EMBL" id="JASPKZ010007226">
    <property type="protein sequence ID" value="KAJ9585988.1"/>
    <property type="molecule type" value="Genomic_DNA"/>
</dbReference>
<reference evidence="5" key="1">
    <citation type="journal article" date="2023" name="IScience">
        <title>Live-bearing cockroach genome reveals convergent evolutionary mechanisms linked to viviparity in insects and beyond.</title>
        <authorList>
            <person name="Fouks B."/>
            <person name="Harrison M.C."/>
            <person name="Mikhailova A.A."/>
            <person name="Marchal E."/>
            <person name="English S."/>
            <person name="Carruthers M."/>
            <person name="Jennings E.C."/>
            <person name="Chiamaka E.L."/>
            <person name="Frigard R.A."/>
            <person name="Pippel M."/>
            <person name="Attardo G.M."/>
            <person name="Benoit J.B."/>
            <person name="Bornberg-Bauer E."/>
            <person name="Tobe S.S."/>
        </authorList>
    </citation>
    <scope>NUCLEOTIDE SEQUENCE</scope>
    <source>
        <strain evidence="5">Stay&amp;Tobe</strain>
    </source>
</reference>
<feature type="domain" description="Serpin" evidence="4">
    <location>
        <begin position="95"/>
        <end position="169"/>
    </location>
</feature>
<proteinExistence type="inferred from homology"/>
<dbReference type="Proteomes" id="UP001233999">
    <property type="component" value="Unassembled WGS sequence"/>
</dbReference>
<sequence length="174" mass="19432">IDPNYHPVSQIRGGALLEFHAKQIEDQERLRGVRKEKKLISDVFSDECKDSNCSTSTEKVQEMSCNSSAKLEIGTNKRFGSKDDTAEESEKLLFNMSGASPDKSFRIDDIFQHIFLDVNEVGTVAAAVSVTTVDKIANFRNFVINRPFIFFIRHEVTGTPLFWGAVVDPTNGNA</sequence>
<dbReference type="InterPro" id="IPR023795">
    <property type="entry name" value="Serpin_CS"/>
</dbReference>
<dbReference type="InterPro" id="IPR000215">
    <property type="entry name" value="Serpin_fam"/>
</dbReference>
<accession>A0AAD8ED76</accession>
<comment type="caution">
    <text evidence="5">The sequence shown here is derived from an EMBL/GenBank/DDBJ whole genome shotgun (WGS) entry which is preliminary data.</text>
</comment>
<name>A0AAD8ED76_DIPPU</name>
<dbReference type="SUPFAM" id="SSF56574">
    <property type="entry name" value="Serpins"/>
    <property type="match status" value="1"/>
</dbReference>
<dbReference type="GO" id="GO:0004867">
    <property type="term" value="F:serine-type endopeptidase inhibitor activity"/>
    <property type="evidence" value="ECO:0007669"/>
    <property type="project" value="UniProtKB-KW"/>
</dbReference>
<keyword evidence="2" id="KW-0646">Protease inhibitor</keyword>
<dbReference type="Gene3D" id="2.30.39.10">
    <property type="entry name" value="Alpha-1-antitrypsin, domain 1"/>
    <property type="match status" value="1"/>
</dbReference>
<dbReference type="InterPro" id="IPR042178">
    <property type="entry name" value="Serpin_sf_1"/>
</dbReference>
<comment type="similarity">
    <text evidence="1">Belongs to the serpin family.</text>
</comment>
<dbReference type="PANTHER" id="PTHR11461:SF211">
    <property type="entry name" value="GH10112P-RELATED"/>
    <property type="match status" value="1"/>
</dbReference>
<feature type="non-terminal residue" evidence="5">
    <location>
        <position position="1"/>
    </location>
</feature>
<reference evidence="5" key="2">
    <citation type="submission" date="2023-05" db="EMBL/GenBank/DDBJ databases">
        <authorList>
            <person name="Fouks B."/>
        </authorList>
    </citation>
    <scope>NUCLEOTIDE SEQUENCE</scope>
    <source>
        <strain evidence="5">Stay&amp;Tobe</strain>
        <tissue evidence="5">Testes</tissue>
    </source>
</reference>